<proteinExistence type="predicted"/>
<dbReference type="RefSeq" id="WP_180251194.1">
    <property type="nucleotide sequence ID" value="NZ_CP181930.1"/>
</dbReference>
<dbReference type="AlphaFoldDB" id="A0A7W3CBG0"/>
<name>A0A7W3CBG0_ENTAS</name>
<comment type="caution">
    <text evidence="1">The sequence shown here is derived from an EMBL/GenBank/DDBJ whole genome shotgun (WGS) entry which is preliminary data.</text>
</comment>
<dbReference type="EMBL" id="JABXRP010000001">
    <property type="protein sequence ID" value="MBA8077862.1"/>
    <property type="molecule type" value="Genomic_DNA"/>
</dbReference>
<gene>
    <name evidence="1" type="ORF">HV056_15120</name>
</gene>
<evidence type="ECO:0000313" key="1">
    <source>
        <dbReference type="EMBL" id="MBA8077862.1"/>
    </source>
</evidence>
<dbReference type="Proteomes" id="UP000533461">
    <property type="component" value="Unassembled WGS sequence"/>
</dbReference>
<sequence>MKLSETARWSIFGVIATAVFLFAWFSRDPNKAAKRAAEQAIEQNAALHHEKMLQERRERGFVETANYTNAFGDVTTRSLNVLGRTKGTMLTIRREGTGKLIDVCFSAITDDDKRELFAPYFSTTVYAKFDDGETKEFTASRGVTDDFLCISSPQRFLFDMSRAHVMQVQLIFLDHYSKVPEVHEWNLKNYNNMVNK</sequence>
<protein>
    <submittedName>
        <fullName evidence="1">Uncharacterized protein</fullName>
    </submittedName>
</protein>
<evidence type="ECO:0000313" key="2">
    <source>
        <dbReference type="Proteomes" id="UP000533461"/>
    </source>
</evidence>
<organism evidence="1 2">
    <name type="scientific">Enterobacter asburiae</name>
    <dbReference type="NCBI Taxonomy" id="61645"/>
    <lineage>
        <taxon>Bacteria</taxon>
        <taxon>Pseudomonadati</taxon>
        <taxon>Pseudomonadota</taxon>
        <taxon>Gammaproteobacteria</taxon>
        <taxon>Enterobacterales</taxon>
        <taxon>Enterobacteriaceae</taxon>
        <taxon>Enterobacter</taxon>
        <taxon>Enterobacter cloacae complex</taxon>
    </lineage>
</organism>
<reference evidence="1 2" key="1">
    <citation type="submission" date="2020-06" db="EMBL/GenBank/DDBJ databases">
        <title>REHAB project genomes.</title>
        <authorList>
            <person name="Shaw L.P."/>
        </authorList>
    </citation>
    <scope>NUCLEOTIDE SEQUENCE [LARGE SCALE GENOMIC DNA]</scope>
    <source>
        <strain evidence="1 2">RHBSTW-00074</strain>
    </source>
</reference>
<accession>A0A7W3CBG0</accession>